<dbReference type="SUPFAM" id="SSF53822">
    <property type="entry name" value="Periplasmic binding protein-like I"/>
    <property type="match status" value="1"/>
</dbReference>
<dbReference type="RefSeq" id="WP_380973974.1">
    <property type="nucleotide sequence ID" value="NZ_JBHTEF010000001.1"/>
</dbReference>
<dbReference type="InterPro" id="IPR010982">
    <property type="entry name" value="Lambda_DNA-bd_dom_sf"/>
</dbReference>
<keyword evidence="7" id="KW-1185">Reference proteome</keyword>
<evidence type="ECO:0000313" key="7">
    <source>
        <dbReference type="Proteomes" id="UP001596527"/>
    </source>
</evidence>
<dbReference type="PROSITE" id="PS50932">
    <property type="entry name" value="HTH_LACI_2"/>
    <property type="match status" value="1"/>
</dbReference>
<keyword evidence="1" id="KW-0805">Transcription regulation</keyword>
<evidence type="ECO:0000259" key="5">
    <source>
        <dbReference type="PROSITE" id="PS50932"/>
    </source>
</evidence>
<protein>
    <submittedName>
        <fullName evidence="6">LacI family DNA-binding transcriptional regulator</fullName>
    </submittedName>
</protein>
<dbReference type="GO" id="GO:0003677">
    <property type="term" value="F:DNA binding"/>
    <property type="evidence" value="ECO:0007669"/>
    <property type="project" value="UniProtKB-KW"/>
</dbReference>
<dbReference type="InterPro" id="IPR000843">
    <property type="entry name" value="HTH_LacI"/>
</dbReference>
<evidence type="ECO:0000256" key="4">
    <source>
        <dbReference type="SAM" id="MobiDB-lite"/>
    </source>
</evidence>
<evidence type="ECO:0000256" key="2">
    <source>
        <dbReference type="ARBA" id="ARBA00023125"/>
    </source>
</evidence>
<evidence type="ECO:0000313" key="6">
    <source>
        <dbReference type="EMBL" id="MFC7581085.1"/>
    </source>
</evidence>
<dbReference type="Proteomes" id="UP001596527">
    <property type="component" value="Unassembled WGS sequence"/>
</dbReference>
<keyword evidence="2 6" id="KW-0238">DNA-binding</keyword>
<dbReference type="CDD" id="cd06267">
    <property type="entry name" value="PBP1_LacI_sugar_binding-like"/>
    <property type="match status" value="1"/>
</dbReference>
<evidence type="ECO:0000256" key="1">
    <source>
        <dbReference type="ARBA" id="ARBA00023015"/>
    </source>
</evidence>
<feature type="compositionally biased region" description="Basic and acidic residues" evidence="4">
    <location>
        <begin position="324"/>
        <end position="333"/>
    </location>
</feature>
<dbReference type="InterPro" id="IPR028082">
    <property type="entry name" value="Peripla_BP_I"/>
</dbReference>
<dbReference type="Pfam" id="PF00356">
    <property type="entry name" value="LacI"/>
    <property type="match status" value="1"/>
</dbReference>
<dbReference type="InterPro" id="IPR046335">
    <property type="entry name" value="LacI/GalR-like_sensor"/>
</dbReference>
<dbReference type="Pfam" id="PF13377">
    <property type="entry name" value="Peripla_BP_3"/>
    <property type="match status" value="1"/>
</dbReference>
<dbReference type="PANTHER" id="PTHR30146">
    <property type="entry name" value="LACI-RELATED TRANSCRIPTIONAL REPRESSOR"/>
    <property type="match status" value="1"/>
</dbReference>
<dbReference type="SUPFAM" id="SSF47413">
    <property type="entry name" value="lambda repressor-like DNA-binding domains"/>
    <property type="match status" value="1"/>
</dbReference>
<feature type="domain" description="HTH lacI-type" evidence="5">
    <location>
        <begin position="15"/>
        <end position="69"/>
    </location>
</feature>
<feature type="region of interest" description="Disordered" evidence="4">
    <location>
        <begin position="324"/>
        <end position="350"/>
    </location>
</feature>
<dbReference type="SMART" id="SM00354">
    <property type="entry name" value="HTH_LACI"/>
    <property type="match status" value="1"/>
</dbReference>
<proteinExistence type="predicted"/>
<dbReference type="Gene3D" id="1.10.260.40">
    <property type="entry name" value="lambda repressor-like DNA-binding domains"/>
    <property type="match status" value="1"/>
</dbReference>
<sequence>MAGGTNRAGGQGRRPRARDIADVLGVSQTAVSFALNGRPGISEETRERILSKVREMGWSPNSAARALTGARSSTLGFAVARAPEDVGSEAFFLQLIAGMQSVLSAQRYGLLFQVVPSIKEEIALYRRWSEENRVDGVVVVDLRVDDDRPRVLKELGLPALIAGARDPLGRIPSVSFDDAVAMRTVVDHLVSLGHRAIAYVSGEPAFEHIRRRREAFTAATEEGGVAAAVETADFTAEDSARATLAALAHMDSPGALVFENEVMAVAGIETLRTRGRSVPGDLAVVSMEDSLICTAMRPQITALHRDTLRFGAVAAQQLRRAVDGEDVRTRDMPPSRLMIRGSTDPSVEAG</sequence>
<dbReference type="PANTHER" id="PTHR30146:SF155">
    <property type="entry name" value="ALANINE RACEMASE"/>
    <property type="match status" value="1"/>
</dbReference>
<dbReference type="Gene3D" id="3.40.50.2300">
    <property type="match status" value="2"/>
</dbReference>
<dbReference type="CDD" id="cd01392">
    <property type="entry name" value="HTH_LacI"/>
    <property type="match status" value="1"/>
</dbReference>
<dbReference type="EMBL" id="JBHTEF010000001">
    <property type="protein sequence ID" value="MFC7581085.1"/>
    <property type="molecule type" value="Genomic_DNA"/>
</dbReference>
<evidence type="ECO:0000256" key="3">
    <source>
        <dbReference type="ARBA" id="ARBA00023163"/>
    </source>
</evidence>
<organism evidence="6 7">
    <name type="scientific">Schaalia naturae</name>
    <dbReference type="NCBI Taxonomy" id="635203"/>
    <lineage>
        <taxon>Bacteria</taxon>
        <taxon>Bacillati</taxon>
        <taxon>Actinomycetota</taxon>
        <taxon>Actinomycetes</taxon>
        <taxon>Actinomycetales</taxon>
        <taxon>Actinomycetaceae</taxon>
        <taxon>Schaalia</taxon>
    </lineage>
</organism>
<gene>
    <name evidence="6" type="ORF">ACFQWG_07730</name>
</gene>
<keyword evidence="3" id="KW-0804">Transcription</keyword>
<accession>A0ABW2SMI0</accession>
<name>A0ABW2SMI0_9ACTO</name>
<reference evidence="7" key="1">
    <citation type="journal article" date="2019" name="Int. J. Syst. Evol. Microbiol.">
        <title>The Global Catalogue of Microorganisms (GCM) 10K type strain sequencing project: providing services to taxonomists for standard genome sequencing and annotation.</title>
        <authorList>
            <consortium name="The Broad Institute Genomics Platform"/>
            <consortium name="The Broad Institute Genome Sequencing Center for Infectious Disease"/>
            <person name="Wu L."/>
            <person name="Ma J."/>
        </authorList>
    </citation>
    <scope>NUCLEOTIDE SEQUENCE [LARGE SCALE GENOMIC DNA]</scope>
    <source>
        <strain evidence="7">CCUG 56698</strain>
    </source>
</reference>
<comment type="caution">
    <text evidence="6">The sequence shown here is derived from an EMBL/GenBank/DDBJ whole genome shotgun (WGS) entry which is preliminary data.</text>
</comment>